<dbReference type="AlphaFoldDB" id="A0A9K3L0V0"/>
<organism evidence="7 8">
    <name type="scientific">Nitzschia inconspicua</name>
    <dbReference type="NCBI Taxonomy" id="303405"/>
    <lineage>
        <taxon>Eukaryota</taxon>
        <taxon>Sar</taxon>
        <taxon>Stramenopiles</taxon>
        <taxon>Ochrophyta</taxon>
        <taxon>Bacillariophyta</taxon>
        <taxon>Bacillariophyceae</taxon>
        <taxon>Bacillariophycidae</taxon>
        <taxon>Bacillariales</taxon>
        <taxon>Bacillariaceae</taxon>
        <taxon>Nitzschia</taxon>
    </lineage>
</organism>
<evidence type="ECO:0000256" key="4">
    <source>
        <dbReference type="PROSITE-ProRule" id="PRU01024"/>
    </source>
</evidence>
<feature type="binding site" evidence="4">
    <location>
        <position position="467"/>
    </location>
    <ligand>
        <name>S-adenosyl-L-methionine</name>
        <dbReference type="ChEBI" id="CHEBI:59789"/>
    </ligand>
</feature>
<dbReference type="GO" id="GO:0030697">
    <property type="term" value="F:tRNA (uracil(54)-C5)-methyltransferase activity, S-adenosyl methionine-dependent"/>
    <property type="evidence" value="ECO:0007669"/>
    <property type="project" value="InterPro"/>
</dbReference>
<dbReference type="CDD" id="cd02440">
    <property type="entry name" value="AdoMet_MTases"/>
    <property type="match status" value="1"/>
</dbReference>
<feature type="compositionally biased region" description="Polar residues" evidence="6">
    <location>
        <begin position="21"/>
        <end position="30"/>
    </location>
</feature>
<evidence type="ECO:0000256" key="1">
    <source>
        <dbReference type="ARBA" id="ARBA00022603"/>
    </source>
</evidence>
<feature type="region of interest" description="Disordered" evidence="6">
    <location>
        <begin position="1"/>
        <end position="30"/>
    </location>
</feature>
<dbReference type="OrthoDB" id="10250660at2759"/>
<feature type="binding site" evidence="4">
    <location>
        <position position="348"/>
    </location>
    <ligand>
        <name>S-adenosyl-L-methionine</name>
        <dbReference type="ChEBI" id="CHEBI:59789"/>
    </ligand>
</feature>
<comment type="caution">
    <text evidence="7">The sequence shown here is derived from an EMBL/GenBank/DDBJ whole genome shotgun (WGS) entry which is preliminary data.</text>
</comment>
<dbReference type="EMBL" id="JAGRRH010000017">
    <property type="protein sequence ID" value="KAG7353332.1"/>
    <property type="molecule type" value="Genomic_DNA"/>
</dbReference>
<evidence type="ECO:0000256" key="5">
    <source>
        <dbReference type="PROSITE-ProRule" id="PRU10015"/>
    </source>
</evidence>
<dbReference type="InterPro" id="IPR030390">
    <property type="entry name" value="MeTrfase_TrmA_AS"/>
</dbReference>
<dbReference type="GO" id="GO:0008033">
    <property type="term" value="P:tRNA processing"/>
    <property type="evidence" value="ECO:0007669"/>
    <property type="project" value="InterPro"/>
</dbReference>
<evidence type="ECO:0000256" key="2">
    <source>
        <dbReference type="ARBA" id="ARBA00022679"/>
    </source>
</evidence>
<feature type="binding site" evidence="4">
    <location>
        <position position="385"/>
    </location>
    <ligand>
        <name>S-adenosyl-L-methionine</name>
        <dbReference type="ChEBI" id="CHEBI:59789"/>
    </ligand>
</feature>
<dbReference type="GO" id="GO:0032259">
    <property type="term" value="P:methylation"/>
    <property type="evidence" value="ECO:0007669"/>
    <property type="project" value="UniProtKB-KW"/>
</dbReference>
<keyword evidence="2 4" id="KW-0808">Transferase</keyword>
<gene>
    <name evidence="7" type="ORF">IV203_009381</name>
</gene>
<dbReference type="PANTHER" id="PTHR11061:SF30">
    <property type="entry name" value="TRNA (URACIL(54)-C(5))-METHYLTRANSFERASE"/>
    <property type="match status" value="1"/>
</dbReference>
<feature type="active site" description="Nucleophile" evidence="4">
    <location>
        <position position="494"/>
    </location>
</feature>
<accession>A0A9K3L0V0</accession>
<dbReference type="InterPro" id="IPR025795">
    <property type="entry name" value="tRNA_(uracil-5-)_MeTrfase"/>
</dbReference>
<dbReference type="PANTHER" id="PTHR11061">
    <property type="entry name" value="RNA M5U METHYLTRANSFERASE"/>
    <property type="match status" value="1"/>
</dbReference>
<name>A0A9K3L0V0_9STRA</name>
<feature type="active site" evidence="5">
    <location>
        <position position="494"/>
    </location>
</feature>
<dbReference type="PROSITE" id="PS51622">
    <property type="entry name" value="SAM_MT_RNA_M5U_2"/>
    <property type="match status" value="1"/>
</dbReference>
<dbReference type="PROSITE" id="PS01230">
    <property type="entry name" value="TRMA_1"/>
    <property type="match status" value="1"/>
</dbReference>
<keyword evidence="3 4" id="KW-0949">S-adenosyl-L-methionine</keyword>
<sequence>MSDDSDHDAIGDLTKEDEEGTNLSGSSVPLRTNVAGASSMVERVPPKFVPTPFPYHFQVTLKIDTLSDMGWGRGHLFTERYDTIDGSKGNTMTNDDITTGSDEKSVLDNVPENWEVRVPLVLPGEVVKARIFKNFDSHSEADLMEVIQPSEDRVEPQCPLAGTCGGCQFQHMKIDRQREWKTDFVRRGIVAQAIQGYISLNSINEKLFPTVGTDEIYHYRNKLTPHYQAPVKMGDDEYELEAIGFQQILSRKLVDVEDCPIATPAINIKFKETRRSLHEQAKNGLLNNKKRRRKNRRSRNVDVGATLLFRQADNDEDGNPVVVTDYNEYMTTTVKGIKFRYQAGNFFQNNDYVVPLMVDGVLEAALQPVSGSDSDKVPSYFIDCYCGSGLFALSASKKFKLCVGIEVNEKAAKEAGDNAKLNNISNCQFVAASAEALFTSSPALTIPGFEEQKIQDFPRDETVVILDPPRKGCSGTFLEQLFAYSPQRIIYMSCGPSTQARDAKGIVEIGGYDIVSIQPYDLFPQTKHVECLMVFEKKAK</sequence>
<protein>
    <submittedName>
        <fullName evidence="7">TrmA family RNA methyltransferase</fullName>
    </submittedName>
</protein>
<dbReference type="PROSITE" id="PS51687">
    <property type="entry name" value="SAM_MT_RNA_M5U"/>
    <property type="match status" value="1"/>
</dbReference>
<reference evidence="7" key="2">
    <citation type="submission" date="2021-04" db="EMBL/GenBank/DDBJ databases">
        <authorList>
            <person name="Podell S."/>
        </authorList>
    </citation>
    <scope>NUCLEOTIDE SEQUENCE</scope>
    <source>
        <strain evidence="7">Hildebrandi</strain>
    </source>
</reference>
<keyword evidence="8" id="KW-1185">Reference proteome</keyword>
<evidence type="ECO:0000256" key="6">
    <source>
        <dbReference type="SAM" id="MobiDB-lite"/>
    </source>
</evidence>
<dbReference type="Proteomes" id="UP000693970">
    <property type="component" value="Unassembled WGS sequence"/>
</dbReference>
<evidence type="ECO:0000256" key="3">
    <source>
        <dbReference type="ARBA" id="ARBA00022691"/>
    </source>
</evidence>
<comment type="similarity">
    <text evidence="4">Belongs to the class I-like SAM-binding methyltransferase superfamily. RNA M5U methyltransferase family.</text>
</comment>
<evidence type="ECO:0000313" key="8">
    <source>
        <dbReference type="Proteomes" id="UP000693970"/>
    </source>
</evidence>
<dbReference type="InterPro" id="IPR010280">
    <property type="entry name" value="U5_MeTrfase_fam"/>
</dbReference>
<reference evidence="7" key="1">
    <citation type="journal article" date="2021" name="Sci. Rep.">
        <title>Diploid genomic architecture of Nitzschia inconspicua, an elite biomass production diatom.</title>
        <authorList>
            <person name="Oliver A."/>
            <person name="Podell S."/>
            <person name="Pinowska A."/>
            <person name="Traller J.C."/>
            <person name="Smith S.R."/>
            <person name="McClure R."/>
            <person name="Beliaev A."/>
            <person name="Bohutskyi P."/>
            <person name="Hill E.A."/>
            <person name="Rabines A."/>
            <person name="Zheng H."/>
            <person name="Allen L.Z."/>
            <person name="Kuo A."/>
            <person name="Grigoriev I.V."/>
            <person name="Allen A.E."/>
            <person name="Hazlebeck D."/>
            <person name="Allen E.E."/>
        </authorList>
    </citation>
    <scope>NUCLEOTIDE SEQUENCE</scope>
    <source>
        <strain evidence="7">Hildebrandi</strain>
    </source>
</reference>
<evidence type="ECO:0000313" key="7">
    <source>
        <dbReference type="EMBL" id="KAG7353332.1"/>
    </source>
</evidence>
<proteinExistence type="inferred from homology"/>
<dbReference type="Pfam" id="PF05958">
    <property type="entry name" value="tRNA_U5-meth_tr"/>
    <property type="match status" value="1"/>
</dbReference>
<feature type="binding site" evidence="4">
    <location>
        <position position="406"/>
    </location>
    <ligand>
        <name>S-adenosyl-L-methionine</name>
        <dbReference type="ChEBI" id="CHEBI:59789"/>
    </ligand>
</feature>
<keyword evidence="1 4" id="KW-0489">Methyltransferase</keyword>